<organism evidence="5">
    <name type="scientific">candidate division WOR-3 bacterium</name>
    <dbReference type="NCBI Taxonomy" id="2052148"/>
    <lineage>
        <taxon>Bacteria</taxon>
        <taxon>Bacteria division WOR-3</taxon>
    </lineage>
</organism>
<dbReference type="SUPFAM" id="SSF52540">
    <property type="entry name" value="P-loop containing nucleoside triphosphate hydrolases"/>
    <property type="match status" value="1"/>
</dbReference>
<name>A0A7C2K5E3_UNCW3</name>
<dbReference type="AlphaFoldDB" id="A0A7C2K5E3"/>
<dbReference type="InterPro" id="IPR027417">
    <property type="entry name" value="P-loop_NTPase"/>
</dbReference>
<keyword evidence="3 5" id="KW-0067">ATP-binding</keyword>
<dbReference type="PANTHER" id="PTHR42711">
    <property type="entry name" value="ABC TRANSPORTER ATP-BINDING PROTEIN"/>
    <property type="match status" value="1"/>
</dbReference>
<evidence type="ECO:0000256" key="2">
    <source>
        <dbReference type="ARBA" id="ARBA00022741"/>
    </source>
</evidence>
<dbReference type="Gene3D" id="3.40.50.300">
    <property type="entry name" value="P-loop containing nucleotide triphosphate hydrolases"/>
    <property type="match status" value="1"/>
</dbReference>
<dbReference type="EMBL" id="DSOL01000166">
    <property type="protein sequence ID" value="HEN28183.1"/>
    <property type="molecule type" value="Genomic_DNA"/>
</dbReference>
<protein>
    <submittedName>
        <fullName evidence="5">ATP-binding cassette domain-containing protein</fullName>
    </submittedName>
</protein>
<evidence type="ECO:0000256" key="3">
    <source>
        <dbReference type="ARBA" id="ARBA00022840"/>
    </source>
</evidence>
<evidence type="ECO:0000259" key="4">
    <source>
        <dbReference type="PROSITE" id="PS50893"/>
    </source>
</evidence>
<dbReference type="InterPro" id="IPR050763">
    <property type="entry name" value="ABC_transporter_ATP-binding"/>
</dbReference>
<proteinExistence type="predicted"/>
<dbReference type="InterPro" id="IPR003439">
    <property type="entry name" value="ABC_transporter-like_ATP-bd"/>
</dbReference>
<keyword evidence="1" id="KW-0813">Transport</keyword>
<dbReference type="PROSITE" id="PS00211">
    <property type="entry name" value="ABC_TRANSPORTER_1"/>
    <property type="match status" value="1"/>
</dbReference>
<dbReference type="Pfam" id="PF00005">
    <property type="entry name" value="ABC_tran"/>
    <property type="match status" value="1"/>
</dbReference>
<dbReference type="PANTHER" id="PTHR42711:SF4">
    <property type="entry name" value="ABC TRANSPORTER RELATED"/>
    <property type="match status" value="1"/>
</dbReference>
<dbReference type="EMBL" id="DTDJ01000003">
    <property type="protein sequence ID" value="HGL16766.1"/>
    <property type="molecule type" value="Genomic_DNA"/>
</dbReference>
<evidence type="ECO:0000256" key="1">
    <source>
        <dbReference type="ARBA" id="ARBA00022448"/>
    </source>
</evidence>
<feature type="domain" description="ABC transporter" evidence="4">
    <location>
        <begin position="24"/>
        <end position="260"/>
    </location>
</feature>
<dbReference type="InterPro" id="IPR017871">
    <property type="entry name" value="ABC_transporter-like_CS"/>
</dbReference>
<reference evidence="5" key="1">
    <citation type="journal article" date="2020" name="mSystems">
        <title>Genome- and Community-Level Interaction Insights into Carbon Utilization and Element Cycling Functions of Hydrothermarchaeota in Hydrothermal Sediment.</title>
        <authorList>
            <person name="Zhou Z."/>
            <person name="Liu Y."/>
            <person name="Xu W."/>
            <person name="Pan J."/>
            <person name="Luo Z.H."/>
            <person name="Li M."/>
        </authorList>
    </citation>
    <scope>NUCLEOTIDE SEQUENCE [LARGE SCALE GENOMIC DNA]</scope>
    <source>
        <strain evidence="5">SpSt-34</strain>
        <strain evidence="6">SpSt-69</strain>
    </source>
</reference>
<dbReference type="PROSITE" id="PS50893">
    <property type="entry name" value="ABC_TRANSPORTER_2"/>
    <property type="match status" value="1"/>
</dbReference>
<gene>
    <name evidence="5" type="ORF">ENQ77_05965</name>
    <name evidence="6" type="ORF">ENU66_00245</name>
</gene>
<evidence type="ECO:0000313" key="6">
    <source>
        <dbReference type="EMBL" id="HGL16766.1"/>
    </source>
</evidence>
<sequence>MEGIQVYDLKKSYKVEQVETGLWGAIKSLFKRKYEKVVALDGITLSISKGEMVGLIGPNGAGKTTFVKILSGVLYPDSGTVMIDGFIPFKRDKRFLQKIALFTGQRGFLSTIIWDIEPREGYELIREIYGIDKNTFKTRLKKLTELLEAEEIVNKPLRKLSLGERTKVELIGAILHYPEYIFLDEPTIGLDLLSQKNLWDFIKTFNRETGATILVTSHYIRDLEELGKRVVIINKGKIIYDGDKEKIKESMGDTRQIRVRLSNLTQKIQLPGFKVEDECLITEVPRSMIPEIIQTLNNLNGVEDVQIEDPPLESLIRKIYTEGSL</sequence>
<dbReference type="GO" id="GO:0005524">
    <property type="term" value="F:ATP binding"/>
    <property type="evidence" value="ECO:0007669"/>
    <property type="project" value="UniProtKB-KW"/>
</dbReference>
<keyword evidence="2" id="KW-0547">Nucleotide-binding</keyword>
<dbReference type="InterPro" id="IPR003593">
    <property type="entry name" value="AAA+_ATPase"/>
</dbReference>
<dbReference type="GO" id="GO:0016887">
    <property type="term" value="F:ATP hydrolysis activity"/>
    <property type="evidence" value="ECO:0007669"/>
    <property type="project" value="InterPro"/>
</dbReference>
<evidence type="ECO:0000313" key="5">
    <source>
        <dbReference type="EMBL" id="HEN28183.1"/>
    </source>
</evidence>
<accession>A0A7C2K5E3</accession>
<dbReference type="SMART" id="SM00382">
    <property type="entry name" value="AAA"/>
    <property type="match status" value="1"/>
</dbReference>
<comment type="caution">
    <text evidence="5">The sequence shown here is derived from an EMBL/GenBank/DDBJ whole genome shotgun (WGS) entry which is preliminary data.</text>
</comment>